<dbReference type="Pfam" id="PF00072">
    <property type="entry name" value="Response_reg"/>
    <property type="match status" value="1"/>
</dbReference>
<organism evidence="9 10">
    <name type="scientific">Microbacterium hominis</name>
    <dbReference type="NCBI Taxonomy" id="162426"/>
    <lineage>
        <taxon>Bacteria</taxon>
        <taxon>Bacillati</taxon>
        <taxon>Actinomycetota</taxon>
        <taxon>Actinomycetes</taxon>
        <taxon>Micrococcales</taxon>
        <taxon>Microbacteriaceae</taxon>
        <taxon>Microbacterium</taxon>
    </lineage>
</organism>
<evidence type="ECO:0000256" key="6">
    <source>
        <dbReference type="SAM" id="MobiDB-lite"/>
    </source>
</evidence>
<dbReference type="EMBL" id="CP025299">
    <property type="protein sequence ID" value="AUG31176.1"/>
    <property type="molecule type" value="Genomic_DNA"/>
</dbReference>
<sequence>MRVVVADDQQLIRLGFGLVLGAEDDIVVVGEASDGEEAVELCVALDPDVVLMDVRMPRLDGVAATARIVGTVPRTRVLVLTTFDLDEYAFGALDAGASGFLLKDVDRAALVGAVRAVAAGDAVLSPRVTREVLRRRNAANAHATDADGAASELAARLTELTPREREVFHAIARGLTNAEIAAELYLGETTVKTHVGRILAKLGARDRIQAVILAHRGEALLDRLPAPRDPDAHAPHDHSPGRAR</sequence>
<dbReference type="SUPFAM" id="SSF46894">
    <property type="entry name" value="C-terminal effector domain of the bipartite response regulators"/>
    <property type="match status" value="1"/>
</dbReference>
<protein>
    <submittedName>
        <fullName evidence="9">DNA-binding response regulator</fullName>
    </submittedName>
</protein>
<evidence type="ECO:0000256" key="4">
    <source>
        <dbReference type="ARBA" id="ARBA00023163"/>
    </source>
</evidence>
<reference evidence="9 10" key="1">
    <citation type="submission" date="2017-12" db="EMBL/GenBank/DDBJ databases">
        <title>Isolation and characterization of estrogens degradatiion strain Microbacterium hominis SJTG1.</title>
        <authorList>
            <person name="Xiong W."/>
            <person name="Yin C."/>
            <person name="Zheng D."/>
            <person name="Liang R."/>
        </authorList>
    </citation>
    <scope>NUCLEOTIDE SEQUENCE [LARGE SCALE GENOMIC DNA]</scope>
    <source>
        <strain evidence="9 10">SJTG1</strain>
    </source>
</reference>
<dbReference type="PRINTS" id="PR00038">
    <property type="entry name" value="HTHLUXR"/>
</dbReference>
<evidence type="ECO:0000256" key="2">
    <source>
        <dbReference type="ARBA" id="ARBA00023015"/>
    </source>
</evidence>
<dbReference type="InterPro" id="IPR011006">
    <property type="entry name" value="CheY-like_superfamily"/>
</dbReference>
<dbReference type="Pfam" id="PF00196">
    <property type="entry name" value="GerE"/>
    <property type="match status" value="1"/>
</dbReference>
<dbReference type="PANTHER" id="PTHR43214:SF24">
    <property type="entry name" value="TRANSCRIPTIONAL REGULATORY PROTEIN NARL-RELATED"/>
    <property type="match status" value="1"/>
</dbReference>
<evidence type="ECO:0000256" key="3">
    <source>
        <dbReference type="ARBA" id="ARBA00023125"/>
    </source>
</evidence>
<dbReference type="GO" id="GO:0006355">
    <property type="term" value="P:regulation of DNA-templated transcription"/>
    <property type="evidence" value="ECO:0007669"/>
    <property type="project" value="InterPro"/>
</dbReference>
<gene>
    <name evidence="9" type="ORF">CXR34_09800</name>
</gene>
<dbReference type="InterPro" id="IPR039420">
    <property type="entry name" value="WalR-like"/>
</dbReference>
<dbReference type="CDD" id="cd06170">
    <property type="entry name" value="LuxR_C_like"/>
    <property type="match status" value="1"/>
</dbReference>
<feature type="region of interest" description="Disordered" evidence="6">
    <location>
        <begin position="223"/>
        <end position="244"/>
    </location>
</feature>
<dbReference type="Proteomes" id="UP000233276">
    <property type="component" value="Chromosome"/>
</dbReference>
<evidence type="ECO:0000259" key="8">
    <source>
        <dbReference type="PROSITE" id="PS50110"/>
    </source>
</evidence>
<dbReference type="KEGG" id="mhos:CXR34_09800"/>
<name>A0A2K9DV24_9MICO</name>
<feature type="modified residue" description="4-aspartylphosphate" evidence="5">
    <location>
        <position position="53"/>
    </location>
</feature>
<dbReference type="PROSITE" id="PS50110">
    <property type="entry name" value="RESPONSE_REGULATORY"/>
    <property type="match status" value="1"/>
</dbReference>
<dbReference type="PROSITE" id="PS50043">
    <property type="entry name" value="HTH_LUXR_2"/>
    <property type="match status" value="1"/>
</dbReference>
<evidence type="ECO:0000256" key="5">
    <source>
        <dbReference type="PROSITE-ProRule" id="PRU00169"/>
    </source>
</evidence>
<dbReference type="RefSeq" id="WP_101307228.1">
    <property type="nucleotide sequence ID" value="NZ_CP025299.1"/>
</dbReference>
<proteinExistence type="predicted"/>
<dbReference type="InterPro" id="IPR001789">
    <property type="entry name" value="Sig_transdc_resp-reg_receiver"/>
</dbReference>
<dbReference type="SUPFAM" id="SSF52172">
    <property type="entry name" value="CheY-like"/>
    <property type="match status" value="1"/>
</dbReference>
<feature type="domain" description="HTH luxR-type" evidence="7">
    <location>
        <begin position="153"/>
        <end position="218"/>
    </location>
</feature>
<evidence type="ECO:0000259" key="7">
    <source>
        <dbReference type="PROSITE" id="PS50043"/>
    </source>
</evidence>
<dbReference type="GO" id="GO:0003677">
    <property type="term" value="F:DNA binding"/>
    <property type="evidence" value="ECO:0007669"/>
    <property type="project" value="UniProtKB-KW"/>
</dbReference>
<dbReference type="InterPro" id="IPR058245">
    <property type="entry name" value="NreC/VraR/RcsB-like_REC"/>
</dbReference>
<dbReference type="CDD" id="cd17535">
    <property type="entry name" value="REC_NarL-like"/>
    <property type="match status" value="1"/>
</dbReference>
<evidence type="ECO:0000256" key="1">
    <source>
        <dbReference type="ARBA" id="ARBA00022553"/>
    </source>
</evidence>
<dbReference type="GO" id="GO:0000160">
    <property type="term" value="P:phosphorelay signal transduction system"/>
    <property type="evidence" value="ECO:0007669"/>
    <property type="project" value="InterPro"/>
</dbReference>
<dbReference type="InterPro" id="IPR016032">
    <property type="entry name" value="Sig_transdc_resp-reg_C-effctor"/>
</dbReference>
<dbReference type="InterPro" id="IPR000792">
    <property type="entry name" value="Tscrpt_reg_LuxR_C"/>
</dbReference>
<dbReference type="AlphaFoldDB" id="A0A2K9DV24"/>
<keyword evidence="3 9" id="KW-0238">DNA-binding</keyword>
<evidence type="ECO:0000313" key="10">
    <source>
        <dbReference type="Proteomes" id="UP000233276"/>
    </source>
</evidence>
<keyword evidence="4" id="KW-0804">Transcription</keyword>
<dbReference type="Gene3D" id="3.40.50.2300">
    <property type="match status" value="1"/>
</dbReference>
<dbReference type="SMART" id="SM00421">
    <property type="entry name" value="HTH_LUXR"/>
    <property type="match status" value="1"/>
</dbReference>
<evidence type="ECO:0000313" key="9">
    <source>
        <dbReference type="EMBL" id="AUG31176.1"/>
    </source>
</evidence>
<keyword evidence="1 5" id="KW-0597">Phosphoprotein</keyword>
<dbReference type="PANTHER" id="PTHR43214">
    <property type="entry name" value="TWO-COMPONENT RESPONSE REGULATOR"/>
    <property type="match status" value="1"/>
</dbReference>
<accession>A0A2K9DV24</accession>
<feature type="domain" description="Response regulatory" evidence="8">
    <location>
        <begin position="2"/>
        <end position="118"/>
    </location>
</feature>
<dbReference type="PROSITE" id="PS00622">
    <property type="entry name" value="HTH_LUXR_1"/>
    <property type="match status" value="1"/>
</dbReference>
<keyword evidence="2" id="KW-0805">Transcription regulation</keyword>
<dbReference type="SMART" id="SM00448">
    <property type="entry name" value="REC"/>
    <property type="match status" value="1"/>
</dbReference>